<evidence type="ECO:0000259" key="2">
    <source>
        <dbReference type="PROSITE" id="PS50893"/>
    </source>
</evidence>
<dbReference type="GO" id="GO:0016020">
    <property type="term" value="C:membrane"/>
    <property type="evidence" value="ECO:0007669"/>
    <property type="project" value="InterPro"/>
</dbReference>
<dbReference type="PROSITE" id="PS50893">
    <property type="entry name" value="ABC_TRANSPORTER_2"/>
    <property type="match status" value="1"/>
</dbReference>
<dbReference type="OrthoDB" id="9804199at2"/>
<dbReference type="EMBL" id="PGET01000001">
    <property type="protein sequence ID" value="PJJ27179.1"/>
    <property type="molecule type" value="Genomic_DNA"/>
</dbReference>
<evidence type="ECO:0000313" key="4">
    <source>
        <dbReference type="Proteomes" id="UP000231092"/>
    </source>
</evidence>
<dbReference type="GO" id="GO:0005315">
    <property type="term" value="F:phosphate transmembrane transporter activity"/>
    <property type="evidence" value="ECO:0007669"/>
    <property type="project" value="InterPro"/>
</dbReference>
<dbReference type="CDD" id="cd03260">
    <property type="entry name" value="ABC_PstB_phosphate_transporter"/>
    <property type="match status" value="1"/>
</dbReference>
<keyword evidence="3" id="KW-0547">Nucleotide-binding</keyword>
<dbReference type="GO" id="GO:0005524">
    <property type="term" value="F:ATP binding"/>
    <property type="evidence" value="ECO:0007669"/>
    <property type="project" value="UniProtKB-KW"/>
</dbReference>
<reference evidence="3 4" key="1">
    <citation type="submission" date="2017-11" db="EMBL/GenBank/DDBJ databases">
        <title>Understudied soil microbes with underappreciated capabilities: Untangling the Clostridium saccharolyticum group.</title>
        <authorList>
            <person name="Leschine S."/>
        </authorList>
    </citation>
    <scope>NUCLEOTIDE SEQUENCE [LARGE SCALE GENOMIC DNA]</scope>
    <source>
        <strain evidence="3 4">18A</strain>
    </source>
</reference>
<feature type="domain" description="ABC transporter" evidence="2">
    <location>
        <begin position="7"/>
        <end position="248"/>
    </location>
</feature>
<dbReference type="Pfam" id="PF00005">
    <property type="entry name" value="ABC_tran"/>
    <property type="match status" value="1"/>
</dbReference>
<keyword evidence="1" id="KW-0813">Transport</keyword>
<evidence type="ECO:0000256" key="1">
    <source>
        <dbReference type="ARBA" id="ARBA00022448"/>
    </source>
</evidence>
<evidence type="ECO:0000313" key="3">
    <source>
        <dbReference type="EMBL" id="PJJ27179.1"/>
    </source>
</evidence>
<organism evidence="3 4">
    <name type="scientific">[Clostridium] celerecrescens 18A</name>
    <dbReference type="NCBI Taxonomy" id="1286362"/>
    <lineage>
        <taxon>Bacteria</taxon>
        <taxon>Bacillati</taxon>
        <taxon>Bacillota</taxon>
        <taxon>Clostridia</taxon>
        <taxon>Lachnospirales</taxon>
        <taxon>Lachnospiraceae</taxon>
        <taxon>Lacrimispora</taxon>
    </lineage>
</organism>
<dbReference type="Gene3D" id="3.40.50.300">
    <property type="entry name" value="P-loop containing nucleotide triphosphate hydrolases"/>
    <property type="match status" value="1"/>
</dbReference>
<dbReference type="InterPro" id="IPR017871">
    <property type="entry name" value="ABC_transporter-like_CS"/>
</dbReference>
<dbReference type="PANTHER" id="PTHR43423">
    <property type="entry name" value="ABC TRANSPORTER I FAMILY MEMBER 17"/>
    <property type="match status" value="1"/>
</dbReference>
<dbReference type="AlphaFoldDB" id="A0A2M8Z168"/>
<dbReference type="RefSeq" id="WP_100303844.1">
    <property type="nucleotide sequence ID" value="NZ_PGET01000001.1"/>
</dbReference>
<dbReference type="GO" id="GO:0035435">
    <property type="term" value="P:phosphate ion transmembrane transport"/>
    <property type="evidence" value="ECO:0007669"/>
    <property type="project" value="InterPro"/>
</dbReference>
<dbReference type="PROSITE" id="PS00211">
    <property type="entry name" value="ABC_TRANSPORTER_1"/>
    <property type="match status" value="1"/>
</dbReference>
<dbReference type="GO" id="GO:0016887">
    <property type="term" value="F:ATP hydrolysis activity"/>
    <property type="evidence" value="ECO:0007669"/>
    <property type="project" value="InterPro"/>
</dbReference>
<keyword evidence="3" id="KW-0067">ATP-binding</keyword>
<dbReference type="InterPro" id="IPR003439">
    <property type="entry name" value="ABC_transporter-like_ATP-bd"/>
</dbReference>
<dbReference type="Proteomes" id="UP000231092">
    <property type="component" value="Unassembled WGS sequence"/>
</dbReference>
<gene>
    <name evidence="3" type="ORF">H171_0636</name>
</gene>
<protein>
    <submittedName>
        <fullName evidence="3">Phosphate ABC transporter ATP-binding protein (PhoT family)</fullName>
    </submittedName>
</protein>
<dbReference type="PANTHER" id="PTHR43423:SF1">
    <property type="entry name" value="ABC TRANSPORTER I FAMILY MEMBER 17"/>
    <property type="match status" value="1"/>
</dbReference>
<dbReference type="InterPro" id="IPR005670">
    <property type="entry name" value="PstB-like"/>
</dbReference>
<accession>A0A2M8Z168</accession>
<dbReference type="InterPro" id="IPR027417">
    <property type="entry name" value="P-loop_NTPase"/>
</dbReference>
<sequence>MTQKSKIEIKGLNFFYQQKQVIKELNLEIPKNRIMAVFGPANSGITTLLRTLNRLSDLTVGARQEGEILLDGKNIFDPDVNVTELRRRVGMVFDVPTPLPMSIFDNVALGPRMGGMKTKADVAEEVEKALRMSALWDDVKDRLDTPAARLSGGQQQRLCIARVLALEPEVILLDRPCSALDPISTAKIEESLIQLKEQYTIIIAPHTVQQAGRIADRVAFMLMGDLIEQGYTQEVFSFPKDNRTNDYLTGRFG</sequence>
<name>A0A2M8Z168_9FIRM</name>
<proteinExistence type="predicted"/>
<dbReference type="SUPFAM" id="SSF52540">
    <property type="entry name" value="P-loop containing nucleoside triphosphate hydrolases"/>
    <property type="match status" value="1"/>
</dbReference>
<comment type="caution">
    <text evidence="3">The sequence shown here is derived from an EMBL/GenBank/DDBJ whole genome shotgun (WGS) entry which is preliminary data.</text>
</comment>